<keyword evidence="2" id="KW-1133">Transmembrane helix</keyword>
<dbReference type="SUPFAM" id="SSF53955">
    <property type="entry name" value="Lysozyme-like"/>
    <property type="match status" value="1"/>
</dbReference>
<sequence>MARRLRPAVPASAELATAGPLASSGAAPDEAPSPSVPAQPGKPDSESTEIDGKSTAAAPETVPADRSAPTGSVDRPEADKGEEPADGTDKAPQSTAAVTPAAEATVETAPDGKTAEAAPDGKAAEAATDGKTAADGKAAETAPDGKADEPTSTGKPGDTDTKVDLAPVAGAVPADDAAQTAPVAVVAPKRRSRIRVPFAHAVRRPSRQTAAAAARSVGAWSRRPSGRLTLPALLLLLVVAATGTAGAIIVPAIAPDRTPVANGSGEPTTDPDLELLPTLPGTAPTPTASPGALPGLPQPVGRPADVLAGWAQQTGDRIGIPAVAVQAYGYAELVVSRTTPNCRLSWTTLAAIGLVESNHGRANGASLGPDGKAMPPIIGLPLDGQGGRQRIADTDGGRLDGDPVLDRAVGPMQFIPSTWAISGVDADNDGVKDPHDIDDAALAAANYLCSNGRNLSTSQDWWNAILSYNDVRQYAQAVFDAANRYGTASRA</sequence>
<feature type="compositionally biased region" description="Low complexity" evidence="1">
    <location>
        <begin position="95"/>
        <end position="131"/>
    </location>
</feature>
<dbReference type="InterPro" id="IPR031304">
    <property type="entry name" value="SLT_2"/>
</dbReference>
<keyword evidence="2" id="KW-0812">Transmembrane</keyword>
<feature type="region of interest" description="Disordered" evidence="1">
    <location>
        <begin position="256"/>
        <end position="300"/>
    </location>
</feature>
<dbReference type="CDD" id="cd13399">
    <property type="entry name" value="Slt35-like"/>
    <property type="match status" value="1"/>
</dbReference>
<evidence type="ECO:0000256" key="1">
    <source>
        <dbReference type="SAM" id="MobiDB-lite"/>
    </source>
</evidence>
<gene>
    <name evidence="4" type="ORF">Prubr_31990</name>
</gene>
<evidence type="ECO:0000313" key="4">
    <source>
        <dbReference type="EMBL" id="BCJ66178.1"/>
    </source>
</evidence>
<feature type="compositionally biased region" description="Basic and acidic residues" evidence="1">
    <location>
        <begin position="132"/>
        <end position="149"/>
    </location>
</feature>
<evidence type="ECO:0000256" key="2">
    <source>
        <dbReference type="SAM" id="Phobius"/>
    </source>
</evidence>
<dbReference type="Gene3D" id="1.10.530.10">
    <property type="match status" value="1"/>
</dbReference>
<evidence type="ECO:0000313" key="5">
    <source>
        <dbReference type="Proteomes" id="UP000680866"/>
    </source>
</evidence>
<name>A0A810N398_9ACTN</name>
<dbReference type="GO" id="GO:0008933">
    <property type="term" value="F:peptidoglycan lytic transglycosylase activity"/>
    <property type="evidence" value="ECO:0007669"/>
    <property type="project" value="TreeGrafter"/>
</dbReference>
<reference evidence="4" key="1">
    <citation type="submission" date="2020-08" db="EMBL/GenBank/DDBJ databases">
        <title>Whole genome shotgun sequence of Polymorphospora rubra NBRC 101157.</title>
        <authorList>
            <person name="Komaki H."/>
            <person name="Tamura T."/>
        </authorList>
    </citation>
    <scope>NUCLEOTIDE SEQUENCE</scope>
    <source>
        <strain evidence="4">NBRC 101157</strain>
    </source>
</reference>
<dbReference type="AlphaFoldDB" id="A0A810N398"/>
<dbReference type="Pfam" id="PF13406">
    <property type="entry name" value="SLT_2"/>
    <property type="match status" value="1"/>
</dbReference>
<protein>
    <recommendedName>
        <fullName evidence="3">Transglycosylase SLT domain-containing protein</fullName>
    </recommendedName>
</protein>
<accession>A0A810N398</accession>
<feature type="transmembrane region" description="Helical" evidence="2">
    <location>
        <begin position="232"/>
        <end position="254"/>
    </location>
</feature>
<keyword evidence="5" id="KW-1185">Reference proteome</keyword>
<dbReference type="Proteomes" id="UP000680866">
    <property type="component" value="Chromosome"/>
</dbReference>
<dbReference type="EMBL" id="AP023359">
    <property type="protein sequence ID" value="BCJ66178.1"/>
    <property type="molecule type" value="Genomic_DNA"/>
</dbReference>
<dbReference type="RefSeq" id="WP_246568725.1">
    <property type="nucleotide sequence ID" value="NZ_AP023359.1"/>
</dbReference>
<dbReference type="InterPro" id="IPR043426">
    <property type="entry name" value="MltB-like"/>
</dbReference>
<dbReference type="PANTHER" id="PTHR30163:SF8">
    <property type="entry name" value="LYTIC MUREIN TRANSGLYCOSYLASE"/>
    <property type="match status" value="1"/>
</dbReference>
<dbReference type="GO" id="GO:0009253">
    <property type="term" value="P:peptidoglycan catabolic process"/>
    <property type="evidence" value="ECO:0007669"/>
    <property type="project" value="TreeGrafter"/>
</dbReference>
<proteinExistence type="predicted"/>
<dbReference type="PANTHER" id="PTHR30163">
    <property type="entry name" value="MEMBRANE-BOUND LYTIC MUREIN TRANSGLYCOSYLASE B"/>
    <property type="match status" value="1"/>
</dbReference>
<feature type="compositionally biased region" description="Low complexity" evidence="1">
    <location>
        <begin position="266"/>
        <end position="295"/>
    </location>
</feature>
<feature type="domain" description="Transglycosylase SLT" evidence="3">
    <location>
        <begin position="408"/>
        <end position="452"/>
    </location>
</feature>
<keyword evidence="2" id="KW-0472">Membrane</keyword>
<dbReference type="KEGG" id="pry:Prubr_31990"/>
<feature type="region of interest" description="Disordered" evidence="1">
    <location>
        <begin position="1"/>
        <end position="163"/>
    </location>
</feature>
<organism evidence="4 5">
    <name type="scientific">Polymorphospora rubra</name>
    <dbReference type="NCBI Taxonomy" id="338584"/>
    <lineage>
        <taxon>Bacteria</taxon>
        <taxon>Bacillati</taxon>
        <taxon>Actinomycetota</taxon>
        <taxon>Actinomycetes</taxon>
        <taxon>Micromonosporales</taxon>
        <taxon>Micromonosporaceae</taxon>
        <taxon>Polymorphospora</taxon>
    </lineage>
</organism>
<feature type="compositionally biased region" description="Basic and acidic residues" evidence="1">
    <location>
        <begin position="74"/>
        <end position="89"/>
    </location>
</feature>
<evidence type="ECO:0000259" key="3">
    <source>
        <dbReference type="Pfam" id="PF13406"/>
    </source>
</evidence>
<dbReference type="InterPro" id="IPR023346">
    <property type="entry name" value="Lysozyme-like_dom_sf"/>
</dbReference>